<organism evidence="1 2">
    <name type="scientific">Parapedobacter composti</name>
    <dbReference type="NCBI Taxonomy" id="623281"/>
    <lineage>
        <taxon>Bacteria</taxon>
        <taxon>Pseudomonadati</taxon>
        <taxon>Bacteroidota</taxon>
        <taxon>Sphingobacteriia</taxon>
        <taxon>Sphingobacteriales</taxon>
        <taxon>Sphingobacteriaceae</taxon>
        <taxon>Parapedobacter</taxon>
    </lineage>
</organism>
<evidence type="ECO:0000313" key="2">
    <source>
        <dbReference type="Proteomes" id="UP000199577"/>
    </source>
</evidence>
<accession>A0A1I1ILY2</accession>
<protein>
    <submittedName>
        <fullName evidence="1">Uncharacterized protein</fullName>
    </submittedName>
</protein>
<reference evidence="1 2" key="1">
    <citation type="submission" date="2016-10" db="EMBL/GenBank/DDBJ databases">
        <authorList>
            <person name="de Groot N.N."/>
        </authorList>
    </citation>
    <scope>NUCLEOTIDE SEQUENCE [LARGE SCALE GENOMIC DNA]</scope>
    <source>
        <strain evidence="1 2">DSM 22900</strain>
    </source>
</reference>
<dbReference type="EMBL" id="FOLL01000009">
    <property type="protein sequence ID" value="SFC37175.1"/>
    <property type="molecule type" value="Genomic_DNA"/>
</dbReference>
<sequence>MNEVDDALRMRISSLVTRTAGSVTAALRIRKATSPGSLVTRTAGSVTAALRIRKATSPGSLVTRTAGSVTAALRIRKATAPGNLVMRTAGSVTAASRIHNAFINPAFAKTKTDSCGAAAVDGAAQTAAWCAAFHCGQQRARRWIL</sequence>
<proteinExistence type="predicted"/>
<gene>
    <name evidence="1" type="ORF">SAMN05421747_109144</name>
</gene>
<name>A0A1I1ILY2_9SPHI</name>
<dbReference type="AlphaFoldDB" id="A0A1I1ILY2"/>
<keyword evidence="2" id="KW-1185">Reference proteome</keyword>
<evidence type="ECO:0000313" key="1">
    <source>
        <dbReference type="EMBL" id="SFC37175.1"/>
    </source>
</evidence>
<dbReference type="Proteomes" id="UP000199577">
    <property type="component" value="Unassembled WGS sequence"/>
</dbReference>